<gene>
    <name evidence="2" type="ORF">GCM10023333_02610</name>
</gene>
<reference evidence="3" key="1">
    <citation type="journal article" date="2019" name="Int. J. Syst. Evol. Microbiol.">
        <title>The Global Catalogue of Microorganisms (GCM) 10K type strain sequencing project: providing services to taxonomists for standard genome sequencing and annotation.</title>
        <authorList>
            <consortium name="The Broad Institute Genomics Platform"/>
            <consortium name="The Broad Institute Genome Sequencing Center for Infectious Disease"/>
            <person name="Wu L."/>
            <person name="Ma J."/>
        </authorList>
    </citation>
    <scope>NUCLEOTIDE SEQUENCE [LARGE SCALE GENOMIC DNA]</scope>
    <source>
        <strain evidence="3">JCM 18401</strain>
    </source>
</reference>
<dbReference type="RefSeq" id="WP_345332523.1">
    <property type="nucleotide sequence ID" value="NZ_BAABJZ010000004.1"/>
</dbReference>
<comment type="similarity">
    <text evidence="1">Belongs to the UPF0381 family.</text>
</comment>
<keyword evidence="3" id="KW-1185">Reference proteome</keyword>
<accession>A0ABP9EDK0</accession>
<dbReference type="PANTHER" id="PTHR38769">
    <property type="entry name" value="UPF0381 PROTEIN YFCZ-RELATED"/>
    <property type="match status" value="1"/>
</dbReference>
<dbReference type="EMBL" id="BAABJZ010000004">
    <property type="protein sequence ID" value="GAA4873289.1"/>
    <property type="molecule type" value="Genomic_DNA"/>
</dbReference>
<evidence type="ECO:0000313" key="2">
    <source>
        <dbReference type="EMBL" id="GAA4873289.1"/>
    </source>
</evidence>
<evidence type="ECO:0000313" key="3">
    <source>
        <dbReference type="Proteomes" id="UP001499988"/>
    </source>
</evidence>
<comment type="caution">
    <text evidence="2">The sequence shown here is derived from an EMBL/GenBank/DDBJ whole genome shotgun (WGS) entry which is preliminary data.</text>
</comment>
<organism evidence="2 3">
    <name type="scientific">Ferrimonas pelagia</name>
    <dbReference type="NCBI Taxonomy" id="1177826"/>
    <lineage>
        <taxon>Bacteria</taxon>
        <taxon>Pseudomonadati</taxon>
        <taxon>Pseudomonadota</taxon>
        <taxon>Gammaproteobacteria</taxon>
        <taxon>Alteromonadales</taxon>
        <taxon>Ferrimonadaceae</taxon>
        <taxon>Ferrimonas</taxon>
    </lineage>
</organism>
<dbReference type="InterPro" id="IPR035571">
    <property type="entry name" value="UPF0234-like_C"/>
</dbReference>
<name>A0ABP9EDK0_9GAMM</name>
<dbReference type="Gene3D" id="3.30.70.860">
    <property type="match status" value="1"/>
</dbReference>
<dbReference type="Pfam" id="PF04175">
    <property type="entry name" value="DUF406"/>
    <property type="match status" value="1"/>
</dbReference>
<protein>
    <submittedName>
        <fullName evidence="2">YfcZ/YiiS family protein</fullName>
    </submittedName>
</protein>
<evidence type="ECO:0000256" key="1">
    <source>
        <dbReference type="ARBA" id="ARBA00006201"/>
    </source>
</evidence>
<dbReference type="Proteomes" id="UP001499988">
    <property type="component" value="Unassembled WGS sequence"/>
</dbReference>
<proteinExistence type="inferred from homology"/>
<dbReference type="InterPro" id="IPR005272">
    <property type="entry name" value="DUF406"/>
</dbReference>
<sequence>MENKTLDTVQDCCGSFMEIGTVIAEEDNVLVLPIASTDQVSAQAQFDAIAANAKQRFSDVQIASEWEQDAQRLTGRLSFSCAAERLIFEMALG</sequence>
<dbReference type="PANTHER" id="PTHR38769:SF1">
    <property type="entry name" value="UPF0381 PROTEIN YFCZ-RELATED"/>
    <property type="match status" value="1"/>
</dbReference>